<evidence type="ECO:0000256" key="7">
    <source>
        <dbReference type="ARBA" id="ARBA00022741"/>
    </source>
</evidence>
<evidence type="ECO:0000256" key="13">
    <source>
        <dbReference type="PIRSR" id="PIRSR038165-51"/>
    </source>
</evidence>
<feature type="compositionally biased region" description="Low complexity" evidence="15">
    <location>
        <begin position="473"/>
        <end position="487"/>
    </location>
</feature>
<feature type="region of interest" description="Disordered" evidence="15">
    <location>
        <begin position="464"/>
        <end position="555"/>
    </location>
</feature>
<keyword evidence="9 13" id="KW-0067">ATP-binding</keyword>
<evidence type="ECO:0000256" key="1">
    <source>
        <dbReference type="ARBA" id="ARBA00004496"/>
    </source>
</evidence>
<dbReference type="PRINTS" id="PR00109">
    <property type="entry name" value="TYRKINASE"/>
</dbReference>
<keyword evidence="5" id="KW-0723">Serine/threonine-protein kinase</keyword>
<dbReference type="PROSITE" id="PS50011">
    <property type="entry name" value="PROTEIN_KINASE_DOM"/>
    <property type="match status" value="1"/>
</dbReference>
<dbReference type="GO" id="GO:0004709">
    <property type="term" value="F:MAP kinase kinase kinase activity"/>
    <property type="evidence" value="ECO:0007669"/>
    <property type="project" value="UniProtKB-EC"/>
</dbReference>
<evidence type="ECO:0000256" key="15">
    <source>
        <dbReference type="SAM" id="MobiDB-lite"/>
    </source>
</evidence>
<keyword evidence="7 13" id="KW-0547">Nucleotide-binding</keyword>
<gene>
    <name evidence="17" type="ORF">OS493_022531</name>
</gene>
<comment type="catalytic activity">
    <reaction evidence="11">
        <text>L-seryl-[protein] + ATP = O-phospho-L-seryl-[protein] + ADP + H(+)</text>
        <dbReference type="Rhea" id="RHEA:17989"/>
        <dbReference type="Rhea" id="RHEA-COMP:9863"/>
        <dbReference type="Rhea" id="RHEA-COMP:11604"/>
        <dbReference type="ChEBI" id="CHEBI:15378"/>
        <dbReference type="ChEBI" id="CHEBI:29999"/>
        <dbReference type="ChEBI" id="CHEBI:30616"/>
        <dbReference type="ChEBI" id="CHEBI:83421"/>
        <dbReference type="ChEBI" id="CHEBI:456216"/>
        <dbReference type="EC" id="2.7.11.25"/>
    </reaction>
</comment>
<feature type="active site" description="Proton acceptor" evidence="12">
    <location>
        <position position="204"/>
    </location>
</feature>
<dbReference type="InterPro" id="IPR011009">
    <property type="entry name" value="Kinase-like_dom_sf"/>
</dbReference>
<name>A0A9W9ZBR0_9CNID</name>
<dbReference type="Pfam" id="PF07714">
    <property type="entry name" value="PK_Tyr_Ser-Thr"/>
    <property type="match status" value="1"/>
</dbReference>
<evidence type="ECO:0000313" key="17">
    <source>
        <dbReference type="EMBL" id="KAJ7378546.1"/>
    </source>
</evidence>
<evidence type="ECO:0000256" key="12">
    <source>
        <dbReference type="PIRSR" id="PIRSR038165-50"/>
    </source>
</evidence>
<feature type="compositionally biased region" description="Basic and acidic residues" evidence="15">
    <location>
        <begin position="1"/>
        <end position="17"/>
    </location>
</feature>
<feature type="binding site" evidence="13">
    <location>
        <begin position="99"/>
        <end position="107"/>
    </location>
    <ligand>
        <name>ATP</name>
        <dbReference type="ChEBI" id="CHEBI:30616"/>
    </ligand>
</feature>
<feature type="binding site" evidence="13">
    <location>
        <position position="120"/>
    </location>
    <ligand>
        <name>ATP</name>
        <dbReference type="ChEBI" id="CHEBI:30616"/>
    </ligand>
</feature>
<feature type="compositionally biased region" description="Basic residues" evidence="15">
    <location>
        <begin position="510"/>
        <end position="526"/>
    </location>
</feature>
<dbReference type="Gene3D" id="3.30.200.20">
    <property type="entry name" value="Phosphorylase Kinase, domain 1"/>
    <property type="match status" value="1"/>
</dbReference>
<sequence>MNVKDEDFTRKEIDSLERNGGLSPGNKQRTAGDFLDGEIKSQASSSKDYPTNSASLSGILQRLLGCLRPVWTILGKASKEQKSDPWIIPFDEICELEWLGSGAQGAVFLGQYAGQQVAVKKVRRETDTDIKHLRNINHPNIVKFRGICNQAPVHCIIMEFCPNGQLYEVLRNGRQIPPSLLIKWSMQIADGMHYLHVHKIIHRDLKSPNVLVGADDLLKISDFGTCKEFSEKSAKMTFAGTVAWMAPEVIRNEPCSEKVDIWSFGVLLWELLTGEMPYRDVDSSAIIWGVGSNSLHLPVPTTCPEGFKLLMKLCWNSKPKNRPSFHQVLLHVEIAAGDVLKTPQEIYLNQQITWRGEIKEEFEKMKNRSSVHLQNLHQLQQLDEELIRRRKEELRHARDIRVHYEQKLERANNLYQELNECMQHLEAREKELLRRERQLKVVNNKKRLVKSELKARTTAVEKVLSNQPVGKLPSSSCPNTSSSSSSPTERGFWPQEGDSEDQDTQSDARKMKRSRSCLSKSKRRRSPGTSNPESQDVDEFMPLKGHSSGHKTRSCCHGSPQGHSWAYTDQVAPSCSCSDSDHDVTACKRPCDECPNTPGSPISIPGRKAKRRKRWNSNSGSSCESKHLSPQESSDEISDLEPQFIPKLTNDSMELTEDEQFKNVILQFSESCLEEEVFGQEDNRQTIASALSAKDHIQSLHDSSV</sequence>
<dbReference type="PROSITE" id="PS00108">
    <property type="entry name" value="PROTEIN_KINASE_ST"/>
    <property type="match status" value="1"/>
</dbReference>
<dbReference type="AlphaFoldDB" id="A0A9W9ZBR0"/>
<accession>A0A9W9ZBR0</accession>
<dbReference type="EMBL" id="MU826365">
    <property type="protein sequence ID" value="KAJ7378546.1"/>
    <property type="molecule type" value="Genomic_DNA"/>
</dbReference>
<dbReference type="PIRSF" id="PIRSF038165">
    <property type="entry name" value="MAPKKK12_MAPKKK13"/>
    <property type="match status" value="1"/>
</dbReference>
<evidence type="ECO:0000256" key="2">
    <source>
        <dbReference type="ARBA" id="ARBA00006529"/>
    </source>
</evidence>
<dbReference type="OrthoDB" id="339325at2759"/>
<evidence type="ECO:0000256" key="14">
    <source>
        <dbReference type="SAM" id="Coils"/>
    </source>
</evidence>
<keyword evidence="18" id="KW-1185">Reference proteome</keyword>
<dbReference type="Gene3D" id="1.10.510.10">
    <property type="entry name" value="Transferase(Phosphotransferase) domain 1"/>
    <property type="match status" value="1"/>
</dbReference>
<evidence type="ECO:0000313" key="18">
    <source>
        <dbReference type="Proteomes" id="UP001163046"/>
    </source>
</evidence>
<comment type="subcellular location">
    <subcellularLocation>
        <location evidence="1">Cytoplasm</location>
    </subcellularLocation>
</comment>
<keyword evidence="6" id="KW-0808">Transferase</keyword>
<feature type="region of interest" description="Disordered" evidence="15">
    <location>
        <begin position="596"/>
        <end position="652"/>
    </location>
</feature>
<proteinExistence type="inferred from homology"/>
<reference evidence="17" key="1">
    <citation type="submission" date="2023-01" db="EMBL/GenBank/DDBJ databases">
        <title>Genome assembly of the deep-sea coral Lophelia pertusa.</title>
        <authorList>
            <person name="Herrera S."/>
            <person name="Cordes E."/>
        </authorList>
    </citation>
    <scope>NUCLEOTIDE SEQUENCE</scope>
    <source>
        <strain evidence="17">USNM1676648</strain>
        <tissue evidence="17">Polyp</tissue>
    </source>
</reference>
<comment type="similarity">
    <text evidence="2">Belongs to the protein kinase superfamily. STE Ser/Thr protein kinase family. MAP kinase kinase kinase subfamily.</text>
</comment>
<dbReference type="GO" id="GO:0005524">
    <property type="term" value="F:ATP binding"/>
    <property type="evidence" value="ECO:0007669"/>
    <property type="project" value="UniProtKB-KW"/>
</dbReference>
<keyword evidence="8" id="KW-0418">Kinase</keyword>
<dbReference type="InterPro" id="IPR001245">
    <property type="entry name" value="Ser-Thr/Tyr_kinase_cat_dom"/>
</dbReference>
<comment type="caution">
    <text evidence="17">The sequence shown here is derived from an EMBL/GenBank/DDBJ whole genome shotgun (WGS) entry which is preliminary data.</text>
</comment>
<dbReference type="PANTHER" id="PTHR44329">
    <property type="entry name" value="SERINE/THREONINE-PROTEIN KINASE TNNI3K-RELATED"/>
    <property type="match status" value="1"/>
</dbReference>
<dbReference type="InterPro" id="IPR017419">
    <property type="entry name" value="MAP3K12_MAP3K13"/>
</dbReference>
<dbReference type="InterPro" id="IPR000719">
    <property type="entry name" value="Prot_kinase_dom"/>
</dbReference>
<organism evidence="17 18">
    <name type="scientific">Desmophyllum pertusum</name>
    <dbReference type="NCBI Taxonomy" id="174260"/>
    <lineage>
        <taxon>Eukaryota</taxon>
        <taxon>Metazoa</taxon>
        <taxon>Cnidaria</taxon>
        <taxon>Anthozoa</taxon>
        <taxon>Hexacorallia</taxon>
        <taxon>Scleractinia</taxon>
        <taxon>Caryophylliina</taxon>
        <taxon>Caryophylliidae</taxon>
        <taxon>Desmophyllum</taxon>
    </lineage>
</organism>
<dbReference type="PANTHER" id="PTHR44329:SF304">
    <property type="entry name" value="MITOGEN-ACTIVATED PROTEIN KINASE KINASE KINASE 13-LIKE ISOFORM X1"/>
    <property type="match status" value="1"/>
</dbReference>
<comment type="catalytic activity">
    <reaction evidence="10">
        <text>L-threonyl-[protein] + ATP = O-phospho-L-threonyl-[protein] + ADP + H(+)</text>
        <dbReference type="Rhea" id="RHEA:46608"/>
        <dbReference type="Rhea" id="RHEA-COMP:11060"/>
        <dbReference type="Rhea" id="RHEA-COMP:11605"/>
        <dbReference type="ChEBI" id="CHEBI:15378"/>
        <dbReference type="ChEBI" id="CHEBI:30013"/>
        <dbReference type="ChEBI" id="CHEBI:30616"/>
        <dbReference type="ChEBI" id="CHEBI:61977"/>
        <dbReference type="ChEBI" id="CHEBI:456216"/>
        <dbReference type="EC" id="2.7.11.25"/>
    </reaction>
</comment>
<evidence type="ECO:0000256" key="3">
    <source>
        <dbReference type="ARBA" id="ARBA00012406"/>
    </source>
</evidence>
<dbReference type="EC" id="2.7.11.25" evidence="3"/>
<dbReference type="GO" id="GO:0005737">
    <property type="term" value="C:cytoplasm"/>
    <property type="evidence" value="ECO:0007669"/>
    <property type="project" value="UniProtKB-SubCell"/>
</dbReference>
<dbReference type="SUPFAM" id="SSF56112">
    <property type="entry name" value="Protein kinase-like (PK-like)"/>
    <property type="match status" value="1"/>
</dbReference>
<feature type="region of interest" description="Disordered" evidence="15">
    <location>
        <begin position="1"/>
        <end position="37"/>
    </location>
</feature>
<keyword evidence="4" id="KW-0963">Cytoplasm</keyword>
<evidence type="ECO:0000256" key="9">
    <source>
        <dbReference type="ARBA" id="ARBA00022840"/>
    </source>
</evidence>
<dbReference type="CDD" id="cd14059">
    <property type="entry name" value="STKc_MAP3K12_13"/>
    <property type="match status" value="1"/>
</dbReference>
<evidence type="ECO:0000259" key="16">
    <source>
        <dbReference type="PROSITE" id="PS50011"/>
    </source>
</evidence>
<dbReference type="InterPro" id="IPR008271">
    <property type="entry name" value="Ser/Thr_kinase_AS"/>
</dbReference>
<evidence type="ECO:0000256" key="10">
    <source>
        <dbReference type="ARBA" id="ARBA00047559"/>
    </source>
</evidence>
<evidence type="ECO:0000256" key="4">
    <source>
        <dbReference type="ARBA" id="ARBA00022490"/>
    </source>
</evidence>
<dbReference type="InterPro" id="IPR051681">
    <property type="entry name" value="Ser/Thr_Kinases-Pseudokinases"/>
</dbReference>
<evidence type="ECO:0000256" key="8">
    <source>
        <dbReference type="ARBA" id="ARBA00022777"/>
    </source>
</evidence>
<dbReference type="SMART" id="SM00220">
    <property type="entry name" value="S_TKc"/>
    <property type="match status" value="1"/>
</dbReference>
<keyword evidence="14" id="KW-0175">Coiled coil</keyword>
<feature type="domain" description="Protein kinase" evidence="16">
    <location>
        <begin position="93"/>
        <end position="334"/>
    </location>
</feature>
<evidence type="ECO:0000256" key="11">
    <source>
        <dbReference type="ARBA" id="ARBA00048329"/>
    </source>
</evidence>
<evidence type="ECO:0000256" key="6">
    <source>
        <dbReference type="ARBA" id="ARBA00022679"/>
    </source>
</evidence>
<feature type="coiled-coil region" evidence="14">
    <location>
        <begin position="394"/>
        <end position="435"/>
    </location>
</feature>
<dbReference type="FunFam" id="1.10.510.10:FF:000087">
    <property type="entry name" value="Mitogen-activated protein kinase kinase kinase 12"/>
    <property type="match status" value="1"/>
</dbReference>
<evidence type="ECO:0000256" key="5">
    <source>
        <dbReference type="ARBA" id="ARBA00022527"/>
    </source>
</evidence>
<protein>
    <recommendedName>
        <fullName evidence="3">mitogen-activated protein kinase kinase kinase</fullName>
        <ecNumber evidence="3">2.7.11.25</ecNumber>
    </recommendedName>
</protein>
<dbReference type="Proteomes" id="UP001163046">
    <property type="component" value="Unassembled WGS sequence"/>
</dbReference>